<dbReference type="Proteomes" id="UP000682733">
    <property type="component" value="Unassembled WGS sequence"/>
</dbReference>
<dbReference type="Gene3D" id="2.40.70.10">
    <property type="entry name" value="Acid Proteases"/>
    <property type="match status" value="1"/>
</dbReference>
<evidence type="ECO:0000313" key="1">
    <source>
        <dbReference type="EMBL" id="CAF4559204.1"/>
    </source>
</evidence>
<dbReference type="AlphaFoldDB" id="A0A8S2YFG0"/>
<organism evidence="1 2">
    <name type="scientific">Didymodactylos carnosus</name>
    <dbReference type="NCBI Taxonomy" id="1234261"/>
    <lineage>
        <taxon>Eukaryota</taxon>
        <taxon>Metazoa</taxon>
        <taxon>Spiralia</taxon>
        <taxon>Gnathifera</taxon>
        <taxon>Rotifera</taxon>
        <taxon>Eurotatoria</taxon>
        <taxon>Bdelloidea</taxon>
        <taxon>Philodinida</taxon>
        <taxon>Philodinidae</taxon>
        <taxon>Didymodactylos</taxon>
    </lineage>
</organism>
<protein>
    <submittedName>
        <fullName evidence="1">Uncharacterized protein</fullName>
    </submittedName>
</protein>
<gene>
    <name evidence="1" type="ORF">TMI583_LOCUS49873</name>
</gene>
<name>A0A8S2YFG0_9BILA</name>
<dbReference type="EMBL" id="CAJOBA010112970">
    <property type="protein sequence ID" value="CAF4559204.1"/>
    <property type="molecule type" value="Genomic_DNA"/>
</dbReference>
<reference evidence="1" key="1">
    <citation type="submission" date="2021-02" db="EMBL/GenBank/DDBJ databases">
        <authorList>
            <person name="Nowell W R."/>
        </authorList>
    </citation>
    <scope>NUCLEOTIDE SEQUENCE</scope>
</reference>
<sequence>MADGGARLEVIGTVELKIKIKQITTTIVALVTTNLCVGCILGSDWLTQYGIIMNYKTRTIMINTRWGHVVVPMDNETDVVHYDIRTCNSITIPPYHEMAVPAS</sequence>
<accession>A0A8S2YFG0</accession>
<feature type="non-terminal residue" evidence="1">
    <location>
        <position position="103"/>
    </location>
</feature>
<dbReference type="InterPro" id="IPR021109">
    <property type="entry name" value="Peptidase_aspartic_dom_sf"/>
</dbReference>
<evidence type="ECO:0000313" key="2">
    <source>
        <dbReference type="Proteomes" id="UP000682733"/>
    </source>
</evidence>
<dbReference type="Pfam" id="PF08284">
    <property type="entry name" value="RVP_2"/>
    <property type="match status" value="1"/>
</dbReference>
<proteinExistence type="predicted"/>
<comment type="caution">
    <text evidence="1">The sequence shown here is derived from an EMBL/GenBank/DDBJ whole genome shotgun (WGS) entry which is preliminary data.</text>
</comment>